<dbReference type="SMART" id="SM00896">
    <property type="entry name" value="FDX-ACB"/>
    <property type="match status" value="1"/>
</dbReference>
<keyword evidence="5 16" id="KW-0820">tRNA-binding</keyword>
<evidence type="ECO:0000313" key="21">
    <source>
        <dbReference type="Proteomes" id="UP000528432"/>
    </source>
</evidence>
<keyword evidence="8 15" id="KW-0547">Nucleotide-binding</keyword>
<feature type="binding site" evidence="15">
    <location>
        <position position="462"/>
    </location>
    <ligand>
        <name>Mg(2+)</name>
        <dbReference type="ChEBI" id="CHEBI:18420"/>
        <note>shared with alpha subunit</note>
    </ligand>
</feature>
<evidence type="ECO:0000256" key="14">
    <source>
        <dbReference type="ARBA" id="ARBA00049255"/>
    </source>
</evidence>
<dbReference type="GO" id="GO:0006432">
    <property type="term" value="P:phenylalanyl-tRNA aminoacylation"/>
    <property type="evidence" value="ECO:0007669"/>
    <property type="project" value="UniProtKB-UniRule"/>
</dbReference>
<name>A0A7Y3XYQ9_CLOCO</name>
<dbReference type="SUPFAM" id="SSF50249">
    <property type="entry name" value="Nucleic acid-binding proteins"/>
    <property type="match status" value="1"/>
</dbReference>
<dbReference type="Gene3D" id="3.30.56.10">
    <property type="match status" value="2"/>
</dbReference>
<dbReference type="Pfam" id="PF03483">
    <property type="entry name" value="B3_4"/>
    <property type="match status" value="1"/>
</dbReference>
<dbReference type="Pfam" id="PF03484">
    <property type="entry name" value="B5"/>
    <property type="match status" value="1"/>
</dbReference>
<keyword evidence="11 16" id="KW-0694">RNA-binding</keyword>
<dbReference type="EMBL" id="JABFIF010000014">
    <property type="protein sequence ID" value="NOH16310.1"/>
    <property type="molecule type" value="Genomic_DNA"/>
</dbReference>
<comment type="subunit">
    <text evidence="3 15">Tetramer of two alpha and two beta subunits.</text>
</comment>
<dbReference type="SUPFAM" id="SSF56037">
    <property type="entry name" value="PheT/TilS domain"/>
    <property type="match status" value="1"/>
</dbReference>
<accession>A0A7Y3XYQ9</accession>
<comment type="subcellular location">
    <subcellularLocation>
        <location evidence="1 15">Cytoplasm</location>
    </subcellularLocation>
</comment>
<evidence type="ECO:0000256" key="4">
    <source>
        <dbReference type="ARBA" id="ARBA00022490"/>
    </source>
</evidence>
<dbReference type="InterPro" id="IPR045864">
    <property type="entry name" value="aa-tRNA-synth_II/BPL/LPL"/>
</dbReference>
<gene>
    <name evidence="15" type="primary">pheT</name>
    <name evidence="20" type="ORF">HMJ28_07925</name>
</gene>
<feature type="binding site" evidence="15">
    <location>
        <position position="456"/>
    </location>
    <ligand>
        <name>Mg(2+)</name>
        <dbReference type="ChEBI" id="CHEBI:18420"/>
        <note>shared with alpha subunit</note>
    </ligand>
</feature>
<keyword evidence="4 15" id="KW-0963">Cytoplasm</keyword>
<keyword evidence="13 15" id="KW-0030">Aminoacyl-tRNA synthetase</keyword>
<dbReference type="InterPro" id="IPR033714">
    <property type="entry name" value="tRNA_bind_bactPheRS"/>
</dbReference>
<keyword evidence="12 15" id="KW-0648">Protein biosynthesis</keyword>
<dbReference type="InterPro" id="IPR002547">
    <property type="entry name" value="tRNA-bd_dom"/>
</dbReference>
<evidence type="ECO:0000256" key="11">
    <source>
        <dbReference type="ARBA" id="ARBA00022884"/>
    </source>
</evidence>
<dbReference type="RefSeq" id="WP_171303508.1">
    <property type="nucleotide sequence ID" value="NZ_JABFIF010000014.1"/>
</dbReference>
<dbReference type="AlphaFoldDB" id="A0A7Y3XYQ9"/>
<dbReference type="GO" id="GO:0016740">
    <property type="term" value="F:transferase activity"/>
    <property type="evidence" value="ECO:0007669"/>
    <property type="project" value="UniProtKB-ARBA"/>
</dbReference>
<keyword evidence="6 15" id="KW-0436">Ligase</keyword>
<dbReference type="SMART" id="SM00874">
    <property type="entry name" value="B5"/>
    <property type="match status" value="1"/>
</dbReference>
<comment type="similarity">
    <text evidence="2 15">Belongs to the phenylalanyl-tRNA synthetase beta subunit family. Type 1 subfamily.</text>
</comment>
<dbReference type="PROSITE" id="PS51447">
    <property type="entry name" value="FDX_ACB"/>
    <property type="match status" value="1"/>
</dbReference>
<evidence type="ECO:0000256" key="1">
    <source>
        <dbReference type="ARBA" id="ARBA00004496"/>
    </source>
</evidence>
<feature type="domain" description="TRNA-binding" evidence="17">
    <location>
        <begin position="39"/>
        <end position="149"/>
    </location>
</feature>
<evidence type="ECO:0000256" key="5">
    <source>
        <dbReference type="ARBA" id="ARBA00022555"/>
    </source>
</evidence>
<organism evidence="20 21">
    <name type="scientific">Clostridium cochlearium</name>
    <dbReference type="NCBI Taxonomy" id="1494"/>
    <lineage>
        <taxon>Bacteria</taxon>
        <taxon>Bacillati</taxon>
        <taxon>Bacillota</taxon>
        <taxon>Clostridia</taxon>
        <taxon>Eubacteriales</taxon>
        <taxon>Clostridiaceae</taxon>
        <taxon>Clostridium</taxon>
    </lineage>
</organism>
<dbReference type="Gene3D" id="2.40.50.140">
    <property type="entry name" value="Nucleic acid-binding proteins"/>
    <property type="match status" value="1"/>
</dbReference>
<feature type="binding site" evidence="15">
    <location>
        <position position="466"/>
    </location>
    <ligand>
        <name>Mg(2+)</name>
        <dbReference type="ChEBI" id="CHEBI:18420"/>
        <note>shared with alpha subunit</note>
    </ligand>
</feature>
<evidence type="ECO:0000256" key="7">
    <source>
        <dbReference type="ARBA" id="ARBA00022723"/>
    </source>
</evidence>
<evidence type="ECO:0000256" key="9">
    <source>
        <dbReference type="ARBA" id="ARBA00022840"/>
    </source>
</evidence>
<dbReference type="NCBIfam" id="TIGR00472">
    <property type="entry name" value="pheT_bact"/>
    <property type="match status" value="1"/>
</dbReference>
<dbReference type="GO" id="GO:0009328">
    <property type="term" value="C:phenylalanine-tRNA ligase complex"/>
    <property type="evidence" value="ECO:0007669"/>
    <property type="project" value="TreeGrafter"/>
</dbReference>
<evidence type="ECO:0000259" key="17">
    <source>
        <dbReference type="PROSITE" id="PS50886"/>
    </source>
</evidence>
<dbReference type="PANTHER" id="PTHR10947:SF0">
    <property type="entry name" value="PHENYLALANINE--TRNA LIGASE BETA SUBUNIT"/>
    <property type="match status" value="1"/>
</dbReference>
<evidence type="ECO:0000256" key="16">
    <source>
        <dbReference type="PROSITE-ProRule" id="PRU00209"/>
    </source>
</evidence>
<dbReference type="NCBIfam" id="NF045760">
    <property type="entry name" value="YtpR"/>
    <property type="match status" value="1"/>
</dbReference>
<dbReference type="InterPro" id="IPR020825">
    <property type="entry name" value="Phe-tRNA_synthase-like_B3/B4"/>
</dbReference>
<dbReference type="Gene3D" id="3.30.70.380">
    <property type="entry name" value="Ferrodoxin-fold anticodon-binding domain"/>
    <property type="match status" value="1"/>
</dbReference>
<dbReference type="GO" id="GO:0004826">
    <property type="term" value="F:phenylalanine-tRNA ligase activity"/>
    <property type="evidence" value="ECO:0007669"/>
    <property type="project" value="UniProtKB-UniRule"/>
</dbReference>
<evidence type="ECO:0000256" key="10">
    <source>
        <dbReference type="ARBA" id="ARBA00022842"/>
    </source>
</evidence>
<dbReference type="PROSITE" id="PS50886">
    <property type="entry name" value="TRBD"/>
    <property type="match status" value="1"/>
</dbReference>
<evidence type="ECO:0000256" key="2">
    <source>
        <dbReference type="ARBA" id="ARBA00008653"/>
    </source>
</evidence>
<dbReference type="Pfam" id="PF01588">
    <property type="entry name" value="tRNA_bind"/>
    <property type="match status" value="1"/>
</dbReference>
<evidence type="ECO:0000256" key="6">
    <source>
        <dbReference type="ARBA" id="ARBA00022598"/>
    </source>
</evidence>
<reference evidence="20 21" key="1">
    <citation type="submission" date="2020-05" db="EMBL/GenBank/DDBJ databases">
        <title>Draft genome sequence of Clostridium cochlearium strain AGROS13 isolated from a sheep dairy farm in New Zealand.</title>
        <authorList>
            <person name="Gupta T.B."/>
            <person name="Jauregui R."/>
            <person name="Risson A.N."/>
            <person name="Brightwell G."/>
            <person name="Maclean P."/>
        </authorList>
    </citation>
    <scope>NUCLEOTIDE SEQUENCE [LARGE SCALE GENOMIC DNA]</scope>
    <source>
        <strain evidence="20 21">AGROS13</strain>
    </source>
</reference>
<dbReference type="InterPro" id="IPR005147">
    <property type="entry name" value="tRNA_synthase_B5-dom"/>
</dbReference>
<evidence type="ECO:0000256" key="15">
    <source>
        <dbReference type="HAMAP-Rule" id="MF_00283"/>
    </source>
</evidence>
<dbReference type="PANTHER" id="PTHR10947">
    <property type="entry name" value="PHENYLALANYL-TRNA SYNTHETASE BETA CHAIN AND LEUCINE-RICH REPEAT-CONTAINING PROTEIN 47"/>
    <property type="match status" value="1"/>
</dbReference>
<dbReference type="InterPro" id="IPR005146">
    <property type="entry name" value="B3/B4_tRNA-bd"/>
</dbReference>
<dbReference type="GO" id="GO:0005524">
    <property type="term" value="F:ATP binding"/>
    <property type="evidence" value="ECO:0007669"/>
    <property type="project" value="UniProtKB-UniRule"/>
</dbReference>
<evidence type="ECO:0000256" key="13">
    <source>
        <dbReference type="ARBA" id="ARBA00023146"/>
    </source>
</evidence>
<dbReference type="Gene3D" id="3.30.930.10">
    <property type="entry name" value="Bira Bifunctional Protein, Domain 2"/>
    <property type="match status" value="1"/>
</dbReference>
<evidence type="ECO:0000313" key="20">
    <source>
        <dbReference type="EMBL" id="NOH16310.1"/>
    </source>
</evidence>
<dbReference type="InterPro" id="IPR005121">
    <property type="entry name" value="Fdx_antiC-bd"/>
</dbReference>
<dbReference type="EC" id="6.1.1.20" evidence="15"/>
<dbReference type="InterPro" id="IPR012340">
    <property type="entry name" value="NA-bd_OB-fold"/>
</dbReference>
<dbReference type="FunFam" id="2.40.50.140:FF:000045">
    <property type="entry name" value="Phenylalanine--tRNA ligase beta subunit"/>
    <property type="match status" value="1"/>
</dbReference>
<evidence type="ECO:0000256" key="3">
    <source>
        <dbReference type="ARBA" id="ARBA00011209"/>
    </source>
</evidence>
<keyword evidence="9 15" id="KW-0067">ATP-binding</keyword>
<dbReference type="FunFam" id="3.50.40.10:FF:000001">
    <property type="entry name" value="Phenylalanine--tRNA ligase beta subunit"/>
    <property type="match status" value="1"/>
</dbReference>
<feature type="domain" description="FDX-ACB" evidence="18">
    <location>
        <begin position="698"/>
        <end position="791"/>
    </location>
</feature>
<dbReference type="Proteomes" id="UP000528432">
    <property type="component" value="Unassembled WGS sequence"/>
</dbReference>
<evidence type="ECO:0000256" key="12">
    <source>
        <dbReference type="ARBA" id="ARBA00022917"/>
    </source>
</evidence>
<comment type="cofactor">
    <cofactor evidence="15">
        <name>Mg(2+)</name>
        <dbReference type="ChEBI" id="CHEBI:18420"/>
    </cofactor>
    <text evidence="15">Binds 2 magnesium ions per tetramer.</text>
</comment>
<dbReference type="SMART" id="SM00873">
    <property type="entry name" value="B3_4"/>
    <property type="match status" value="1"/>
</dbReference>
<proteinExistence type="inferred from homology"/>
<evidence type="ECO:0000256" key="8">
    <source>
        <dbReference type="ARBA" id="ARBA00022741"/>
    </source>
</evidence>
<comment type="catalytic activity">
    <reaction evidence="14 15">
        <text>tRNA(Phe) + L-phenylalanine + ATP = L-phenylalanyl-tRNA(Phe) + AMP + diphosphate + H(+)</text>
        <dbReference type="Rhea" id="RHEA:19413"/>
        <dbReference type="Rhea" id="RHEA-COMP:9668"/>
        <dbReference type="Rhea" id="RHEA-COMP:9699"/>
        <dbReference type="ChEBI" id="CHEBI:15378"/>
        <dbReference type="ChEBI" id="CHEBI:30616"/>
        <dbReference type="ChEBI" id="CHEBI:33019"/>
        <dbReference type="ChEBI" id="CHEBI:58095"/>
        <dbReference type="ChEBI" id="CHEBI:78442"/>
        <dbReference type="ChEBI" id="CHEBI:78531"/>
        <dbReference type="ChEBI" id="CHEBI:456215"/>
        <dbReference type="EC" id="6.1.1.20"/>
    </reaction>
</comment>
<feature type="domain" description="B5" evidence="19">
    <location>
        <begin position="403"/>
        <end position="478"/>
    </location>
</feature>
<dbReference type="SUPFAM" id="SSF54991">
    <property type="entry name" value="Anticodon-binding domain of PheRS"/>
    <property type="match status" value="1"/>
</dbReference>
<dbReference type="CDD" id="cd02796">
    <property type="entry name" value="tRNA_bind_bactPheRS"/>
    <property type="match status" value="1"/>
</dbReference>
<dbReference type="PROSITE" id="PS51483">
    <property type="entry name" value="B5"/>
    <property type="match status" value="1"/>
</dbReference>
<dbReference type="InterPro" id="IPR009061">
    <property type="entry name" value="DNA-bd_dom_put_sf"/>
</dbReference>
<dbReference type="InterPro" id="IPR036690">
    <property type="entry name" value="Fdx_antiC-bd_sf"/>
</dbReference>
<protein>
    <recommendedName>
        <fullName evidence="15">Phenylalanine--tRNA ligase beta subunit</fullName>
        <ecNumber evidence="15">6.1.1.20</ecNumber>
    </recommendedName>
    <alternativeName>
        <fullName evidence="15">Phenylalanyl-tRNA synthetase beta subunit</fullName>
        <shortName evidence="15">PheRS</shortName>
    </alternativeName>
</protein>
<dbReference type="InterPro" id="IPR041616">
    <property type="entry name" value="PheRS_beta_core"/>
</dbReference>
<dbReference type="CDD" id="cd00769">
    <property type="entry name" value="PheRS_beta_core"/>
    <property type="match status" value="1"/>
</dbReference>
<feature type="binding site" evidence="15">
    <location>
        <position position="465"/>
    </location>
    <ligand>
        <name>Mg(2+)</name>
        <dbReference type="ChEBI" id="CHEBI:18420"/>
        <note>shared with alpha subunit</note>
    </ligand>
</feature>
<dbReference type="GO" id="GO:0000049">
    <property type="term" value="F:tRNA binding"/>
    <property type="evidence" value="ECO:0007669"/>
    <property type="project" value="UniProtKB-UniRule"/>
</dbReference>
<comment type="caution">
    <text evidence="20">The sequence shown here is derived from an EMBL/GenBank/DDBJ whole genome shotgun (WGS) entry which is preliminary data.</text>
</comment>
<keyword evidence="10 15" id="KW-0460">Magnesium</keyword>
<dbReference type="HAMAP" id="MF_00283">
    <property type="entry name" value="Phe_tRNA_synth_beta1"/>
    <property type="match status" value="1"/>
</dbReference>
<dbReference type="Gene3D" id="3.50.40.10">
    <property type="entry name" value="Phenylalanyl-trna Synthetase, Chain B, domain 3"/>
    <property type="match status" value="1"/>
</dbReference>
<dbReference type="FunFam" id="3.30.70.380:FF:000001">
    <property type="entry name" value="Phenylalanine--tRNA ligase beta subunit"/>
    <property type="match status" value="1"/>
</dbReference>
<sequence>MNIPFKWLKDYVDINISANELGDKLTLSGSKVEEIISSGDDIQNVVTGKIERIEKHPDADKLVVCSVNIGKEEPIQIVTGATNMKEEDIVPVAVHGAILPNDVKIKKGKLRGIMSYGMMCSEKELGIPESGVDGLMILPPDTPIGKDIKEVLNLDNAVIEFEITSNRPDCLSVVGIAREAAATLGINYTMPKLDYTPKNKDNIKDYLEVEIKDDLCRRYMSRGVKNVKIQPSPTWMQERLEEAGVRAINNIVDITNFVMIELGQPLHAFDGRQITSNKIVVERAKAGEKFTTLDDVERTIDESVLCIKDGDRTVALAGIMGGLNSEVKEDTKEIILECANFDGTNIRVSSQKLGLRTEASSKFEKDLDPNLVEIAMNRVCHLIEELGAGEVMEGTIDIYKDIVKERNLKVDYNWINSFLSTNISKEDMKEYLDRLELKTNIEGDILNITVPTFRSDIVLKQDVAEEIARIYGYNNIPTTMFNSVSVRSGKTLKQHLQDKVVEILIGSGLNQSISYSFVSPKIFDKILIPEDSNLRNAVKIKNPLGEDYSLMRTTTLASMMEALARNYSRNNSYARLFEMGKVYIPSEDEKILPEERNTLVIGMYGDVDYLSLKGVIENLVEELNIEKSSYKRESEHPTFHPGKTAKLYVNKEFAGLLGEVHPDVLDNYDIDEKCYIAELNLDMLLKNANIEKKYSPLPKFPAVERDMALLVDDEVLVQDIENIIRNKGGKILENVKLFDVYKGSQIPKGKKSVAYSIVYRMPNRTLTDSEVSKVHNKIVRTLENNLGAELRQLITNK</sequence>
<dbReference type="Pfam" id="PF17759">
    <property type="entry name" value="tRNA_synthFbeta"/>
    <property type="match status" value="1"/>
</dbReference>
<evidence type="ECO:0000259" key="18">
    <source>
        <dbReference type="PROSITE" id="PS51447"/>
    </source>
</evidence>
<dbReference type="GO" id="GO:0140096">
    <property type="term" value="F:catalytic activity, acting on a protein"/>
    <property type="evidence" value="ECO:0007669"/>
    <property type="project" value="UniProtKB-ARBA"/>
</dbReference>
<keyword evidence="7 15" id="KW-0479">Metal-binding</keyword>
<evidence type="ECO:0000259" key="19">
    <source>
        <dbReference type="PROSITE" id="PS51483"/>
    </source>
</evidence>
<dbReference type="SUPFAM" id="SSF55681">
    <property type="entry name" value="Class II aaRS and biotin synthetases"/>
    <property type="match status" value="1"/>
</dbReference>
<dbReference type="SUPFAM" id="SSF46955">
    <property type="entry name" value="Putative DNA-binding domain"/>
    <property type="match status" value="1"/>
</dbReference>
<dbReference type="InterPro" id="IPR004532">
    <property type="entry name" value="Phe-tRNA-ligase_IIc_bsu_bact"/>
</dbReference>
<dbReference type="Pfam" id="PF03147">
    <property type="entry name" value="FDX-ACB"/>
    <property type="match status" value="1"/>
</dbReference>
<dbReference type="GO" id="GO:0000287">
    <property type="term" value="F:magnesium ion binding"/>
    <property type="evidence" value="ECO:0007669"/>
    <property type="project" value="UniProtKB-UniRule"/>
</dbReference>
<dbReference type="InterPro" id="IPR045060">
    <property type="entry name" value="Phe-tRNA-ligase_IIc_bsu"/>
</dbReference>